<keyword evidence="1" id="KW-0812">Transmembrane</keyword>
<organism evidence="2 3">
    <name type="scientific">Rhodopirellula europaea SH398</name>
    <dbReference type="NCBI Taxonomy" id="1263868"/>
    <lineage>
        <taxon>Bacteria</taxon>
        <taxon>Pseudomonadati</taxon>
        <taxon>Planctomycetota</taxon>
        <taxon>Planctomycetia</taxon>
        <taxon>Pirellulales</taxon>
        <taxon>Pirellulaceae</taxon>
        <taxon>Rhodopirellula</taxon>
    </lineage>
</organism>
<evidence type="ECO:0000256" key="1">
    <source>
        <dbReference type="SAM" id="Phobius"/>
    </source>
</evidence>
<name>M5SAZ1_9BACT</name>
<proteinExistence type="predicted"/>
<evidence type="ECO:0008006" key="4">
    <source>
        <dbReference type="Google" id="ProtNLM"/>
    </source>
</evidence>
<dbReference type="AlphaFoldDB" id="M5SAZ1"/>
<dbReference type="PATRIC" id="fig|1263868.3.peg.690"/>
<gene>
    <name evidence="2" type="ORF">RESH_00630</name>
</gene>
<sequence length="170" mass="19149">MMKTGDPTSLDRLNDIVVPAPVSWWPLAPGWHVLLAGLLAAITWLIWKNWRTWKSNAYRREAIHELESANTASAISELLRRTALKTHSRSELAQMTGDRWPEWLFQQLPHESTSTISPIVREQLVTAAYRDTDTPSLDELRAFAAVWITQHSSASPNSADANATSEERSC</sequence>
<feature type="transmembrane region" description="Helical" evidence="1">
    <location>
        <begin position="31"/>
        <end position="50"/>
    </location>
</feature>
<keyword evidence="1" id="KW-1133">Transmembrane helix</keyword>
<keyword evidence="1" id="KW-0472">Membrane</keyword>
<dbReference type="Pfam" id="PF14316">
    <property type="entry name" value="DUF4381"/>
    <property type="match status" value="1"/>
</dbReference>
<dbReference type="InterPro" id="IPR025489">
    <property type="entry name" value="DUF4381"/>
</dbReference>
<reference evidence="2 3" key="1">
    <citation type="journal article" date="2013" name="Mar. Genomics">
        <title>Expression of sulfatases in Rhodopirellula baltica and the diversity of sulfatases in the genus Rhodopirellula.</title>
        <authorList>
            <person name="Wegner C.E."/>
            <person name="Richter-Heitmann T."/>
            <person name="Klindworth A."/>
            <person name="Klockow C."/>
            <person name="Richter M."/>
            <person name="Achstetter T."/>
            <person name="Glockner F.O."/>
            <person name="Harder J."/>
        </authorList>
    </citation>
    <scope>NUCLEOTIDE SEQUENCE [LARGE SCALE GENOMIC DNA]</scope>
    <source>
        <strain evidence="2 3">SH398</strain>
    </source>
</reference>
<dbReference type="EMBL" id="ANOF01000019">
    <property type="protein sequence ID" value="EMI28788.1"/>
    <property type="molecule type" value="Genomic_DNA"/>
</dbReference>
<dbReference type="Proteomes" id="UP000011996">
    <property type="component" value="Unassembled WGS sequence"/>
</dbReference>
<comment type="caution">
    <text evidence="2">The sequence shown here is derived from an EMBL/GenBank/DDBJ whole genome shotgun (WGS) entry which is preliminary data.</text>
</comment>
<evidence type="ECO:0000313" key="2">
    <source>
        <dbReference type="EMBL" id="EMI28788.1"/>
    </source>
</evidence>
<accession>M5SAZ1</accession>
<dbReference type="STRING" id="1263868.RESH_00630"/>
<protein>
    <recommendedName>
        <fullName evidence="4">DUF4381 domain-containing protein</fullName>
    </recommendedName>
</protein>
<evidence type="ECO:0000313" key="3">
    <source>
        <dbReference type="Proteomes" id="UP000011996"/>
    </source>
</evidence>